<dbReference type="Gene3D" id="3.40.630.40">
    <property type="entry name" value="Zn-dependent exopeptidases"/>
    <property type="match status" value="1"/>
</dbReference>
<reference evidence="3 4" key="1">
    <citation type="journal article" date="2011" name="Stand. Genomic Sci.">
        <title>Non-contiguous finished genome sequence of Bacteroides coprosuis type strain (PC139).</title>
        <authorList>
            <person name="Land M."/>
            <person name="Held B."/>
            <person name="Gronow S."/>
            <person name="Abt B."/>
            <person name="Lucas S."/>
            <person name="Del Rio T.G."/>
            <person name="Nolan M."/>
            <person name="Tice H."/>
            <person name="Cheng J.F."/>
            <person name="Pitluck S."/>
            <person name="Liolios K."/>
            <person name="Pagani I."/>
            <person name="Ivanova N."/>
            <person name="Mavromatis K."/>
            <person name="Mikhailova N."/>
            <person name="Pati A."/>
            <person name="Tapia R."/>
            <person name="Han C."/>
            <person name="Goodwin L."/>
            <person name="Chen A."/>
            <person name="Palaniappan K."/>
            <person name="Hauser L."/>
            <person name="Brambilla E.M."/>
            <person name="Rohde M."/>
            <person name="Goker M."/>
            <person name="Detter J.C."/>
            <person name="Woyke T."/>
            <person name="Bristow J."/>
            <person name="Eisen J.A."/>
            <person name="Markowitz V."/>
            <person name="Hugenholtz P."/>
            <person name="Kyrpides N.C."/>
            <person name="Klenk H.P."/>
            <person name="Lapidus A."/>
        </authorList>
    </citation>
    <scope>NUCLEOTIDE SEQUENCE</scope>
    <source>
        <strain evidence="3 4">DSM 18011</strain>
    </source>
</reference>
<accession>F3ZRV4</accession>
<gene>
    <name evidence="3" type="ORF">Bcop_0542</name>
</gene>
<organism evidence="3 4">
    <name type="scientific">Bacteroides coprosuis DSM 18011</name>
    <dbReference type="NCBI Taxonomy" id="679937"/>
    <lineage>
        <taxon>Bacteria</taxon>
        <taxon>Pseudomonadati</taxon>
        <taxon>Bacteroidota</taxon>
        <taxon>Bacteroidia</taxon>
        <taxon>Bacteroidales</taxon>
        <taxon>Bacteroidaceae</taxon>
        <taxon>Bacteroides</taxon>
    </lineage>
</organism>
<dbReference type="InterPro" id="IPR033803">
    <property type="entry name" value="CBD-like_Golvesin-Xly"/>
</dbReference>
<proteinExistence type="predicted"/>
<sequence length="1016" mass="114955">MNKYLKHTILFIGILCFCIPVQAQNYSIELQKRIGEKINSIVQQEVSVGKVAIDTIIENKTINVIFNDNLSYYPLREESVNLFYHLIKQELSSEKQIDKDLIIYSDNHPIEFLIPKYHQGNRKNKNTFSHSNKRPFIENISKPYQSSKGLYNRHIALWQSHGFYYEPKLSRWEWQRARIFQTVEDLYTQSFVLPYLVPMLEAAGANVFLPRERDTQTHEIIIDNDGAFANKSLYIEENKENLWTEGLKKGFAHTKAYYQDDENPFSLGTYRQTTTIKRGEASTISWIPEIPESGEYAVYVSYKTLPNSTSRAHYTVHHNGKETEFIINQKMGGGTWIYLGTFYFPAGVNQNCKVTLSNLSKNKGEVITADAVKIGGGYGNIARTVSSKGASENLKSSDKRQDASTPTVEKSIKYPYEVSGYPRFTEAARYWLQWAGIPDSIYSPSKGVNDYTDDYQCRGLWVNYLAGGSMANPTEEGLNIPIDLAFAFHSDAGTTFNDSIIGTLGIFRTGSYNGKYTNGVSRYAARELTDLIQTQIVNDIRNLYHPNWTRRGMWNKSYSEASTPKVPTMLLELLSHQNFADMRYGLDPRFRFTVSRSIYKGILKYLSSQYNTEYEVQPLPVEAFTSEFIDENKVRLTWEPVEDILEPTAKAKRYIVYTKIGQGDFDQGTIVKTNSYEQDIPLGVVVSFKITALNDGGESFPSETLSVGRAFNSKGDVLVINGFTRISAPDDFDAQGDSIAGFLDDKDHGVPYIKDISYIGKMKEFRRIIPWMDDDASGFGDSYGNFETQVIAGNTFDYPAIHGKSILKAGYSFVSCSKKSVEIKKALLTQYPIIDLILGKEKQSKMGAGENQQLQYKTFSKELQSQISNFCENGGSILITGSYITSDIYDNPLATKQDEDVEFLNNVLKIKWRVGRAATMGGIKEVTSPLSNHNNKYTFNQNLSEKIYRVESPDAIEPANKDSHTVLRYTENNLSAGVAFSGAYKVYAMGVPFEVIQSEDKKDELMATILSFLTKD</sequence>
<evidence type="ECO:0000313" key="4">
    <source>
        <dbReference type="Proteomes" id="UP000018439"/>
    </source>
</evidence>
<evidence type="ECO:0000256" key="1">
    <source>
        <dbReference type="SAM" id="SignalP"/>
    </source>
</evidence>
<protein>
    <submittedName>
        <fullName evidence="3">Fibronectin type III domain protein</fullName>
    </submittedName>
</protein>
<evidence type="ECO:0000313" key="3">
    <source>
        <dbReference type="EMBL" id="EGJ70760.1"/>
    </source>
</evidence>
<feature type="chain" id="PRO_5003303812" evidence="1">
    <location>
        <begin position="24"/>
        <end position="1016"/>
    </location>
</feature>
<dbReference type="InterPro" id="IPR003961">
    <property type="entry name" value="FN3_dom"/>
</dbReference>
<evidence type="ECO:0000259" key="2">
    <source>
        <dbReference type="Pfam" id="PF25275"/>
    </source>
</evidence>
<dbReference type="Proteomes" id="UP000018439">
    <property type="component" value="Chromosome"/>
</dbReference>
<dbReference type="Pfam" id="PF25275">
    <property type="entry name" value="Golvesin_C"/>
    <property type="match status" value="1"/>
</dbReference>
<dbReference type="SUPFAM" id="SSF49265">
    <property type="entry name" value="Fibronectin type III"/>
    <property type="match status" value="1"/>
</dbReference>
<dbReference type="SUPFAM" id="SSF53187">
    <property type="entry name" value="Zn-dependent exopeptidases"/>
    <property type="match status" value="1"/>
</dbReference>
<dbReference type="eggNOG" id="COG0860">
    <property type="taxonomic scope" value="Bacteria"/>
</dbReference>
<dbReference type="CDD" id="cd00063">
    <property type="entry name" value="FN3"/>
    <property type="match status" value="1"/>
</dbReference>
<name>F3ZRV4_9BACE</name>
<keyword evidence="4" id="KW-1185">Reference proteome</keyword>
<dbReference type="Gene3D" id="2.60.40.10">
    <property type="entry name" value="Immunoglobulins"/>
    <property type="match status" value="1"/>
</dbReference>
<dbReference type="EMBL" id="CM001167">
    <property type="protein sequence ID" value="EGJ70760.1"/>
    <property type="molecule type" value="Genomic_DNA"/>
</dbReference>
<dbReference type="HOGENOM" id="CLU_014520_0_0_10"/>
<dbReference type="STRING" id="679937.Bcop_0542"/>
<dbReference type="InterPro" id="IPR013783">
    <property type="entry name" value="Ig-like_fold"/>
</dbReference>
<feature type="domain" description="Golvesin/Xly CBD-like" evidence="2">
    <location>
        <begin position="269"/>
        <end position="374"/>
    </location>
</feature>
<dbReference type="InterPro" id="IPR036116">
    <property type="entry name" value="FN3_sf"/>
</dbReference>
<feature type="signal peptide" evidence="1">
    <location>
        <begin position="1"/>
        <end position="23"/>
    </location>
</feature>
<keyword evidence="1" id="KW-0732">Signal</keyword>
<dbReference type="AlphaFoldDB" id="F3ZRV4"/>